<sequence>MNSTFDDLLDPDDLMDPRALGALQPTRLSASRSFIARMVRDGWRIEQEVLELDARGNGHARYSITTPQGPLTFLAYLREPAGGNRTSRIIGTSWDMIGSLVDGVATAEQVRVTEEEIPKLYEGRAPEGTLVWFRSNQSLRIFRHVRESLARGVQPNAVEVKKVGYLMRNTGLDGNGTFGTTSFPAIPEGHPLKTSYFAQMLAAYLMRELAVDVVEELARIDAPDTAVRLDPAVKQFIGVGNGSALGLVMFVYNRPVLIDAYISAYVDAVRHALNDPALGTAAHFETLERLLDRTIRYRALDDTAYRVFSGSKEIAADLRRIRAFVRAARRGEIVRHHGETPLAAVHRRLRRTVTREAVHSFNALLLELIPDHCDRLVQERLTFDEHLDLDPALPAAQLRELIESRYAWALSIPLNDDAARDRVWYQSRAAEEPRSGPREEIPGAHELIPSYPVGVRRLRAALQEAEEAAPVGALLAERPELEHIARLVVALADKPYAAPHADPHDADFVPVWLVRLMNSFIHGLDRTEDYLGRTIRGLIFEGAPFRDELADADPSGWWWSYRSAAAVLDDSPGTGRMKPSGGRDDTVPASGVSLAPKESAITAPRVEPGASITIKFREARLMAGRAYQALRVPEGSWHGARDFYITALLGSPAAADAFGNLLAAAIDGQTGAAAPWRAPSWRTEDGTLLVDNHGQSLLATGHVLINLLGAHGRTGAAFRIAGVRTDHALAGLRLGLARYGLHLDVPEAGEGARETGEVLSGTVAPAADRAATSARYWQEMAQFMHDGLAIPAQSFWNVYYRANAGLYPDTPISRQHTGATVKDVLQPGQELTKQFSEEELLDLADPDDADNQNAEHFSSVAAP</sequence>
<dbReference type="Proteomes" id="UP000616114">
    <property type="component" value="Unassembled WGS sequence"/>
</dbReference>
<feature type="region of interest" description="Disordered" evidence="1">
    <location>
        <begin position="843"/>
        <end position="863"/>
    </location>
</feature>
<accession>A0A8J2XKF8</accession>
<organism evidence="2 3">
    <name type="scientific">Sediminivirga luteola</name>
    <dbReference type="NCBI Taxonomy" id="1774748"/>
    <lineage>
        <taxon>Bacteria</taxon>
        <taxon>Bacillati</taxon>
        <taxon>Actinomycetota</taxon>
        <taxon>Actinomycetes</taxon>
        <taxon>Micrococcales</taxon>
        <taxon>Brevibacteriaceae</taxon>
        <taxon>Sediminivirga</taxon>
    </lineage>
</organism>
<dbReference type="EMBL" id="BMFY01000006">
    <property type="protein sequence ID" value="GGA14167.1"/>
    <property type="molecule type" value="Genomic_DNA"/>
</dbReference>
<dbReference type="AlphaFoldDB" id="A0A8J2XKF8"/>
<keyword evidence="3" id="KW-1185">Reference proteome</keyword>
<proteinExistence type="predicted"/>
<evidence type="ECO:0000256" key="1">
    <source>
        <dbReference type="SAM" id="MobiDB-lite"/>
    </source>
</evidence>
<name>A0A8J2XKF8_9MICO</name>
<evidence type="ECO:0000313" key="2">
    <source>
        <dbReference type="EMBL" id="GGA14167.1"/>
    </source>
</evidence>
<dbReference type="RefSeq" id="WP_188550442.1">
    <property type="nucleotide sequence ID" value="NZ_BMFY01000006.1"/>
</dbReference>
<protein>
    <submittedName>
        <fullName evidence="2">Uncharacterized protein</fullName>
    </submittedName>
</protein>
<gene>
    <name evidence="2" type="ORF">GCM10011333_16340</name>
</gene>
<reference evidence="2" key="2">
    <citation type="submission" date="2020-09" db="EMBL/GenBank/DDBJ databases">
        <authorList>
            <person name="Sun Q."/>
            <person name="Zhou Y."/>
        </authorList>
    </citation>
    <scope>NUCLEOTIDE SEQUENCE</scope>
    <source>
        <strain evidence="2">CGMCC 1.12785</strain>
    </source>
</reference>
<reference evidence="2" key="1">
    <citation type="journal article" date="2014" name="Int. J. Syst. Evol. Microbiol.">
        <title>Complete genome sequence of Corynebacterium casei LMG S-19264T (=DSM 44701T), isolated from a smear-ripened cheese.</title>
        <authorList>
            <consortium name="US DOE Joint Genome Institute (JGI-PGF)"/>
            <person name="Walter F."/>
            <person name="Albersmeier A."/>
            <person name="Kalinowski J."/>
            <person name="Ruckert C."/>
        </authorList>
    </citation>
    <scope>NUCLEOTIDE SEQUENCE</scope>
    <source>
        <strain evidence="2">CGMCC 1.12785</strain>
    </source>
</reference>
<feature type="region of interest" description="Disordered" evidence="1">
    <location>
        <begin position="572"/>
        <end position="591"/>
    </location>
</feature>
<comment type="caution">
    <text evidence="2">The sequence shown here is derived from an EMBL/GenBank/DDBJ whole genome shotgun (WGS) entry which is preliminary data.</text>
</comment>
<evidence type="ECO:0000313" key="3">
    <source>
        <dbReference type="Proteomes" id="UP000616114"/>
    </source>
</evidence>